<keyword evidence="2" id="KW-0597">Phosphoprotein</keyword>
<dbReference type="EMBL" id="JAQQWL010000011">
    <property type="protein sequence ID" value="KAK8050808.1"/>
    <property type="molecule type" value="Genomic_DNA"/>
</dbReference>
<dbReference type="PANTHER" id="PTHR43775">
    <property type="entry name" value="FATTY ACID SYNTHASE"/>
    <property type="match status" value="1"/>
</dbReference>
<dbReference type="Gene3D" id="3.30.70.3290">
    <property type="match status" value="1"/>
</dbReference>
<dbReference type="GeneID" id="92097010"/>
<dbReference type="Pfam" id="PF16197">
    <property type="entry name" value="KAsynt_C_assoc"/>
    <property type="match status" value="1"/>
</dbReference>
<keyword evidence="1" id="KW-0596">Phosphopantetheine</keyword>
<evidence type="ECO:0000256" key="2">
    <source>
        <dbReference type="ARBA" id="ARBA00022553"/>
    </source>
</evidence>
<organism evidence="4 5">
    <name type="scientific">Apiospora phragmitis</name>
    <dbReference type="NCBI Taxonomy" id="2905665"/>
    <lineage>
        <taxon>Eukaryota</taxon>
        <taxon>Fungi</taxon>
        <taxon>Dikarya</taxon>
        <taxon>Ascomycota</taxon>
        <taxon>Pezizomycotina</taxon>
        <taxon>Sordariomycetes</taxon>
        <taxon>Xylariomycetidae</taxon>
        <taxon>Amphisphaeriales</taxon>
        <taxon>Apiosporaceae</taxon>
        <taxon>Apiospora</taxon>
    </lineage>
</organism>
<dbReference type="InterPro" id="IPR050091">
    <property type="entry name" value="PKS_NRPS_Biosynth_Enz"/>
</dbReference>
<gene>
    <name evidence="4" type="ORF">PG994_012538</name>
</gene>
<sequence>MAVEFAGNNVKASSTMIPWPVVKGKPKRASINSFGYGGANAHAIIEEALPQDRSGHVSSYISSNDALSLDEDDAGGESARPYTLIVSAKDASLLNTNIQGLCDHLVNPRVKVSLADLAYTLVESRSRLWLSAFVTTRSTEIDAEDFVFAKKGTDAPRIGFVFTEPRSNEHIRQPGFSQPLGRCDPTEKPTKQYTDRYAERGQVSVPADHTFSADDLETIDFLLSDPEFLETMHHESPARLPASTPRDARRLGAIAAVGVPTPLPP</sequence>
<evidence type="ECO:0000259" key="3">
    <source>
        <dbReference type="Pfam" id="PF16197"/>
    </source>
</evidence>
<protein>
    <submittedName>
        <fullName evidence="4">Beta-ketoacyl synthase</fullName>
    </submittedName>
</protein>
<accession>A0ABR1TYM4</accession>
<keyword evidence="5" id="KW-1185">Reference proteome</keyword>
<dbReference type="RefSeq" id="XP_066713057.1">
    <property type="nucleotide sequence ID" value="XM_066863947.1"/>
</dbReference>
<name>A0ABR1TYM4_9PEZI</name>
<dbReference type="InterPro" id="IPR032821">
    <property type="entry name" value="PKS_assoc"/>
</dbReference>
<dbReference type="Gene3D" id="3.40.47.10">
    <property type="match status" value="1"/>
</dbReference>
<dbReference type="PANTHER" id="PTHR43775:SF18">
    <property type="entry name" value="ENZYME, PUTATIVE (JCVI)-RELATED"/>
    <property type="match status" value="1"/>
</dbReference>
<dbReference type="Proteomes" id="UP001480595">
    <property type="component" value="Unassembled WGS sequence"/>
</dbReference>
<dbReference type="InterPro" id="IPR016039">
    <property type="entry name" value="Thiolase-like"/>
</dbReference>
<comment type="caution">
    <text evidence="4">The sequence shown here is derived from an EMBL/GenBank/DDBJ whole genome shotgun (WGS) entry which is preliminary data.</text>
</comment>
<evidence type="ECO:0000313" key="5">
    <source>
        <dbReference type="Proteomes" id="UP001480595"/>
    </source>
</evidence>
<proteinExistence type="predicted"/>
<evidence type="ECO:0000313" key="4">
    <source>
        <dbReference type="EMBL" id="KAK8050808.1"/>
    </source>
</evidence>
<reference evidence="4 5" key="1">
    <citation type="submission" date="2023-01" db="EMBL/GenBank/DDBJ databases">
        <title>Analysis of 21 Apiospora genomes using comparative genomics revels a genus with tremendous synthesis potential of carbohydrate active enzymes and secondary metabolites.</title>
        <authorList>
            <person name="Sorensen T."/>
        </authorList>
    </citation>
    <scope>NUCLEOTIDE SEQUENCE [LARGE SCALE GENOMIC DNA]</scope>
    <source>
        <strain evidence="4 5">CBS 135458</strain>
    </source>
</reference>
<evidence type="ECO:0000256" key="1">
    <source>
        <dbReference type="ARBA" id="ARBA00022450"/>
    </source>
</evidence>
<feature type="domain" description="Polyketide synthase C-terminal extension" evidence="3">
    <location>
        <begin position="11"/>
        <end position="110"/>
    </location>
</feature>